<dbReference type="NCBIfam" id="NF033691">
    <property type="entry name" value="immunity_MafI"/>
    <property type="match status" value="1"/>
</dbReference>
<dbReference type="RefSeq" id="WP_091151295.1">
    <property type="nucleotide sequence ID" value="NZ_FNAI01000009.1"/>
</dbReference>
<reference evidence="1 2" key="1">
    <citation type="submission" date="2016-10" db="EMBL/GenBank/DDBJ databases">
        <authorList>
            <person name="de Groot N.N."/>
        </authorList>
    </citation>
    <scope>NUCLEOTIDE SEQUENCE [LARGE SCALE GENOMIC DNA]</scope>
    <source>
        <strain evidence="1 2">47C3B</strain>
    </source>
</reference>
<keyword evidence="2" id="KW-1185">Reference proteome</keyword>
<protein>
    <recommendedName>
        <fullName evidence="3">MafI family immunity protein</fullName>
    </recommendedName>
</protein>
<dbReference type="STRING" id="1391627.SAMN05216464_10914"/>
<dbReference type="InterPro" id="IPR047880">
    <property type="entry name" value="MafI-like"/>
</dbReference>
<name>A0A1G7FE10_9SPHI</name>
<sequence>MKKLKSRILSLIEIARLLKLNDRDINVSLEYMEYNEQGLAFDQIITQMHEYDIEIGNDVYALIQDIADMMQLPAKDYYFMRELIRSENEIPKPVMDEIGKIIASLK</sequence>
<dbReference type="Proteomes" id="UP000199072">
    <property type="component" value="Unassembled WGS sequence"/>
</dbReference>
<dbReference type="EMBL" id="FNAI01000009">
    <property type="protein sequence ID" value="SDE74094.1"/>
    <property type="molecule type" value="Genomic_DNA"/>
</dbReference>
<dbReference type="OrthoDB" id="886877at2"/>
<evidence type="ECO:0000313" key="1">
    <source>
        <dbReference type="EMBL" id="SDE74094.1"/>
    </source>
</evidence>
<accession>A0A1G7FE10</accession>
<proteinExistence type="predicted"/>
<evidence type="ECO:0008006" key="3">
    <source>
        <dbReference type="Google" id="ProtNLM"/>
    </source>
</evidence>
<evidence type="ECO:0000313" key="2">
    <source>
        <dbReference type="Proteomes" id="UP000199072"/>
    </source>
</evidence>
<dbReference type="AlphaFoldDB" id="A0A1G7FE10"/>
<gene>
    <name evidence="1" type="ORF">SAMN05216464_10914</name>
</gene>
<organism evidence="1 2">
    <name type="scientific">Mucilaginibacter pineti</name>
    <dbReference type="NCBI Taxonomy" id="1391627"/>
    <lineage>
        <taxon>Bacteria</taxon>
        <taxon>Pseudomonadati</taxon>
        <taxon>Bacteroidota</taxon>
        <taxon>Sphingobacteriia</taxon>
        <taxon>Sphingobacteriales</taxon>
        <taxon>Sphingobacteriaceae</taxon>
        <taxon>Mucilaginibacter</taxon>
    </lineage>
</organism>